<dbReference type="GeneID" id="20353060"/>
<dbReference type="PROSITE" id="PS50850">
    <property type="entry name" value="MFS"/>
    <property type="match status" value="1"/>
</dbReference>
<dbReference type="EMBL" id="GL385403">
    <property type="protein sequence ID" value="EJT69719.1"/>
    <property type="molecule type" value="Genomic_DNA"/>
</dbReference>
<evidence type="ECO:0000256" key="4">
    <source>
        <dbReference type="ARBA" id="ARBA00023136"/>
    </source>
</evidence>
<dbReference type="InterPro" id="IPR011701">
    <property type="entry name" value="MFS"/>
</dbReference>
<feature type="transmembrane region" description="Helical" evidence="6">
    <location>
        <begin position="316"/>
        <end position="339"/>
    </location>
</feature>
<dbReference type="HOGENOM" id="CLU_778550_0_0_1"/>
<feature type="transmembrane region" description="Helical" evidence="6">
    <location>
        <begin position="172"/>
        <end position="197"/>
    </location>
</feature>
<sequence length="356" mass="38082">MAEPAVTKSQPTYDVREKEKYTAGHHPPATVLVSIADLPPTEASDGELFEPSSSQKKKPLSFYMTFLALTICVLLVSLDSTALSVAVPASLCFLLAFVAVMPITTSLSNVLGRKIPLYVSFFVFMAGSVAFALAGDMPTLIVGRTLQGLGGGGLDVLSEAVLADITSLKERALYFGLFSIPMAGGAICGPIVGGALADTLFSLPLSWAGALYPWSSYQTLVPLILGLLTLVAFGFYEARPTHALFPYRIFKNRTAVATLAGAFLHGAVVNGGLLCLILSFQVIFADVRETVVFIPHLRLLHSSLPTYTEVIEAYRVSFMAVFLTLTGIGAIGFLAFLFIEELSLENEDIGRQGLQT</sequence>
<evidence type="ECO:0000259" key="7">
    <source>
        <dbReference type="PROSITE" id="PS50850"/>
    </source>
</evidence>
<dbReference type="InterPro" id="IPR020846">
    <property type="entry name" value="MFS_dom"/>
</dbReference>
<feature type="transmembrane region" description="Helical" evidence="6">
    <location>
        <begin position="84"/>
        <end position="103"/>
    </location>
</feature>
<keyword evidence="3 6" id="KW-1133">Transmembrane helix</keyword>
<evidence type="ECO:0000313" key="8">
    <source>
        <dbReference type="EMBL" id="EJT69719.1"/>
    </source>
</evidence>
<feature type="transmembrane region" description="Helical" evidence="6">
    <location>
        <begin position="217"/>
        <end position="236"/>
    </location>
</feature>
<keyword evidence="10" id="KW-1185">Reference proteome</keyword>
<evidence type="ECO:0000256" key="3">
    <source>
        <dbReference type="ARBA" id="ARBA00022989"/>
    </source>
</evidence>
<evidence type="ECO:0000313" key="10">
    <source>
        <dbReference type="Proteomes" id="UP000006039"/>
    </source>
</evidence>
<dbReference type="Gene3D" id="1.20.1720.10">
    <property type="entry name" value="Multidrug resistance protein D"/>
    <property type="match status" value="1"/>
</dbReference>
<dbReference type="GO" id="GO:0022857">
    <property type="term" value="F:transmembrane transporter activity"/>
    <property type="evidence" value="ECO:0007669"/>
    <property type="project" value="InterPro"/>
</dbReference>
<dbReference type="GO" id="GO:0005886">
    <property type="term" value="C:plasma membrane"/>
    <property type="evidence" value="ECO:0007669"/>
    <property type="project" value="TreeGrafter"/>
</dbReference>
<keyword evidence="2 6" id="KW-0812">Transmembrane</keyword>
<dbReference type="RefSeq" id="XP_009228767.1">
    <property type="nucleotide sequence ID" value="XM_009230503.1"/>
</dbReference>
<dbReference type="InterPro" id="IPR036259">
    <property type="entry name" value="MFS_trans_sf"/>
</dbReference>
<protein>
    <recommendedName>
        <fullName evidence="7">Major facilitator superfamily (MFS) profile domain-containing protein</fullName>
    </recommendedName>
</protein>
<organism evidence="8">
    <name type="scientific">Gaeumannomyces tritici (strain R3-111a-1)</name>
    <name type="common">Wheat and barley take-all root rot fungus</name>
    <name type="synonym">Gaeumannomyces graminis var. tritici</name>
    <dbReference type="NCBI Taxonomy" id="644352"/>
    <lineage>
        <taxon>Eukaryota</taxon>
        <taxon>Fungi</taxon>
        <taxon>Dikarya</taxon>
        <taxon>Ascomycota</taxon>
        <taxon>Pezizomycotina</taxon>
        <taxon>Sordariomycetes</taxon>
        <taxon>Sordariomycetidae</taxon>
        <taxon>Magnaporthales</taxon>
        <taxon>Magnaporthaceae</taxon>
        <taxon>Gaeumannomyces</taxon>
    </lineage>
</organism>
<accession>J3PGH7</accession>
<gene>
    <name evidence="9" type="primary">20353060</name>
    <name evidence="8" type="ORF">GGTG_12602</name>
</gene>
<dbReference type="SUPFAM" id="SSF103473">
    <property type="entry name" value="MFS general substrate transporter"/>
    <property type="match status" value="1"/>
</dbReference>
<feature type="transmembrane region" description="Helical" evidence="6">
    <location>
        <begin position="60"/>
        <end position="78"/>
    </location>
</feature>
<dbReference type="Proteomes" id="UP000006039">
    <property type="component" value="Unassembled WGS sequence"/>
</dbReference>
<evidence type="ECO:0000256" key="5">
    <source>
        <dbReference type="SAM" id="MobiDB-lite"/>
    </source>
</evidence>
<reference evidence="8" key="2">
    <citation type="submission" date="2010-07" db="EMBL/GenBank/DDBJ databases">
        <authorList>
            <consortium name="The Broad Institute Genome Sequencing Platform"/>
            <consortium name="Broad Institute Genome Sequencing Center for Infectious Disease"/>
            <person name="Ma L.-J."/>
            <person name="Dead R."/>
            <person name="Young S."/>
            <person name="Zeng Q."/>
            <person name="Koehrsen M."/>
            <person name="Alvarado L."/>
            <person name="Berlin A."/>
            <person name="Chapman S.B."/>
            <person name="Chen Z."/>
            <person name="Freedman E."/>
            <person name="Gellesch M."/>
            <person name="Goldberg J."/>
            <person name="Griggs A."/>
            <person name="Gujja S."/>
            <person name="Heilman E.R."/>
            <person name="Heiman D."/>
            <person name="Hepburn T."/>
            <person name="Howarth C."/>
            <person name="Jen D."/>
            <person name="Larson L."/>
            <person name="Mehta T."/>
            <person name="Neiman D."/>
            <person name="Pearson M."/>
            <person name="Roberts A."/>
            <person name="Saif S."/>
            <person name="Shea T."/>
            <person name="Shenoy N."/>
            <person name="Sisk P."/>
            <person name="Stolte C."/>
            <person name="Sykes S."/>
            <person name="Walk T."/>
            <person name="White J."/>
            <person name="Yandava C."/>
            <person name="Haas B."/>
            <person name="Nusbaum C."/>
            <person name="Birren B."/>
        </authorList>
    </citation>
    <scope>NUCLEOTIDE SEQUENCE</scope>
    <source>
        <strain evidence="8">R3-111a-1</strain>
    </source>
</reference>
<name>J3PGH7_GAET3</name>
<keyword evidence="4 6" id="KW-0472">Membrane</keyword>
<feature type="domain" description="Major facilitator superfamily (MFS) profile" evidence="7">
    <location>
        <begin position="31"/>
        <end position="356"/>
    </location>
</feature>
<dbReference type="PANTHER" id="PTHR23501:SF156">
    <property type="entry name" value="TRANSPORTER, PUTATIVE-RELATED"/>
    <property type="match status" value="1"/>
</dbReference>
<reference evidence="9" key="5">
    <citation type="submission" date="2018-04" db="UniProtKB">
        <authorList>
            <consortium name="EnsemblFungi"/>
        </authorList>
    </citation>
    <scope>IDENTIFICATION</scope>
    <source>
        <strain evidence="9">R3-111a-1</strain>
    </source>
</reference>
<feature type="transmembrane region" description="Helical" evidence="6">
    <location>
        <begin position="115"/>
        <end position="134"/>
    </location>
</feature>
<dbReference type="EnsemblFungi" id="EJT69719">
    <property type="protein sequence ID" value="EJT69719"/>
    <property type="gene ID" value="GGTG_12602"/>
</dbReference>
<dbReference type="VEuPathDB" id="FungiDB:GGTG_12602"/>
<evidence type="ECO:0000313" key="9">
    <source>
        <dbReference type="EnsemblFungi" id="EJT69719"/>
    </source>
</evidence>
<dbReference type="eggNOG" id="KOG0254">
    <property type="taxonomic scope" value="Eukaryota"/>
</dbReference>
<proteinExistence type="predicted"/>
<reference evidence="9" key="4">
    <citation type="journal article" date="2015" name="G3 (Bethesda)">
        <title>Genome sequences of three phytopathogenic species of the Magnaporthaceae family of fungi.</title>
        <authorList>
            <person name="Okagaki L.H."/>
            <person name="Nunes C.C."/>
            <person name="Sailsbery J."/>
            <person name="Clay B."/>
            <person name="Brown D."/>
            <person name="John T."/>
            <person name="Oh Y."/>
            <person name="Young N."/>
            <person name="Fitzgerald M."/>
            <person name="Haas B.J."/>
            <person name="Zeng Q."/>
            <person name="Young S."/>
            <person name="Adiconis X."/>
            <person name="Fan L."/>
            <person name="Levin J.Z."/>
            <person name="Mitchell T.K."/>
            <person name="Okubara P.A."/>
            <person name="Farman M.L."/>
            <person name="Kohn L.M."/>
            <person name="Birren B."/>
            <person name="Ma L.-J."/>
            <person name="Dean R.A."/>
        </authorList>
    </citation>
    <scope>NUCLEOTIDE SEQUENCE</scope>
    <source>
        <strain evidence="9">R3-111a-1</strain>
    </source>
</reference>
<reference evidence="10" key="1">
    <citation type="submission" date="2010-07" db="EMBL/GenBank/DDBJ databases">
        <title>The genome sequence of Gaeumannomyces graminis var. tritici strain R3-111a-1.</title>
        <authorList>
            <consortium name="The Broad Institute Genome Sequencing Platform"/>
            <person name="Ma L.-J."/>
            <person name="Dead R."/>
            <person name="Young S."/>
            <person name="Zeng Q."/>
            <person name="Koehrsen M."/>
            <person name="Alvarado L."/>
            <person name="Berlin A."/>
            <person name="Chapman S.B."/>
            <person name="Chen Z."/>
            <person name="Freedman E."/>
            <person name="Gellesch M."/>
            <person name="Goldberg J."/>
            <person name="Griggs A."/>
            <person name="Gujja S."/>
            <person name="Heilman E.R."/>
            <person name="Heiman D."/>
            <person name="Hepburn T."/>
            <person name="Howarth C."/>
            <person name="Jen D."/>
            <person name="Larson L."/>
            <person name="Mehta T."/>
            <person name="Neiman D."/>
            <person name="Pearson M."/>
            <person name="Roberts A."/>
            <person name="Saif S."/>
            <person name="Shea T."/>
            <person name="Shenoy N."/>
            <person name="Sisk P."/>
            <person name="Stolte C."/>
            <person name="Sykes S."/>
            <person name="Walk T."/>
            <person name="White J."/>
            <person name="Yandava C."/>
            <person name="Haas B."/>
            <person name="Nusbaum C."/>
            <person name="Birren B."/>
        </authorList>
    </citation>
    <scope>NUCLEOTIDE SEQUENCE [LARGE SCALE GENOMIC DNA]</scope>
    <source>
        <strain evidence="10">R3-111a-1</strain>
    </source>
</reference>
<dbReference type="AlphaFoldDB" id="J3PGH7"/>
<feature type="region of interest" description="Disordered" evidence="5">
    <location>
        <begin position="1"/>
        <end position="27"/>
    </location>
</feature>
<dbReference type="STRING" id="644352.J3PGH7"/>
<dbReference type="PANTHER" id="PTHR23501">
    <property type="entry name" value="MAJOR FACILITATOR SUPERFAMILY"/>
    <property type="match status" value="1"/>
</dbReference>
<evidence type="ECO:0000256" key="2">
    <source>
        <dbReference type="ARBA" id="ARBA00022692"/>
    </source>
</evidence>
<reference evidence="8" key="3">
    <citation type="submission" date="2010-09" db="EMBL/GenBank/DDBJ databases">
        <title>Annotation of Gaeumannomyces graminis var. tritici R3-111a-1.</title>
        <authorList>
            <consortium name="The Broad Institute Genome Sequencing Platform"/>
            <person name="Ma L.-J."/>
            <person name="Dead R."/>
            <person name="Young S.K."/>
            <person name="Zeng Q."/>
            <person name="Gargeya S."/>
            <person name="Fitzgerald M."/>
            <person name="Haas B."/>
            <person name="Abouelleil A."/>
            <person name="Alvarado L."/>
            <person name="Arachchi H.M."/>
            <person name="Berlin A."/>
            <person name="Brown A."/>
            <person name="Chapman S.B."/>
            <person name="Chen Z."/>
            <person name="Dunbar C."/>
            <person name="Freedman E."/>
            <person name="Gearin G."/>
            <person name="Gellesch M."/>
            <person name="Goldberg J."/>
            <person name="Griggs A."/>
            <person name="Gujja S."/>
            <person name="Heiman D."/>
            <person name="Howarth C."/>
            <person name="Larson L."/>
            <person name="Lui A."/>
            <person name="MacDonald P.J.P."/>
            <person name="Mehta T."/>
            <person name="Montmayeur A."/>
            <person name="Murphy C."/>
            <person name="Neiman D."/>
            <person name="Pearson M."/>
            <person name="Priest M."/>
            <person name="Roberts A."/>
            <person name="Saif S."/>
            <person name="Shea T."/>
            <person name="Shenoy N."/>
            <person name="Sisk P."/>
            <person name="Stolte C."/>
            <person name="Sykes S."/>
            <person name="Yandava C."/>
            <person name="Wortman J."/>
            <person name="Nusbaum C."/>
            <person name="Birren B."/>
        </authorList>
    </citation>
    <scope>NUCLEOTIDE SEQUENCE</scope>
    <source>
        <strain evidence="8">R3-111a-1</strain>
    </source>
</reference>
<dbReference type="Pfam" id="PF07690">
    <property type="entry name" value="MFS_1"/>
    <property type="match status" value="1"/>
</dbReference>
<comment type="subcellular location">
    <subcellularLocation>
        <location evidence="1">Membrane</location>
        <topology evidence="1">Multi-pass membrane protein</topology>
    </subcellularLocation>
</comment>
<evidence type="ECO:0000256" key="6">
    <source>
        <dbReference type="SAM" id="Phobius"/>
    </source>
</evidence>
<feature type="transmembrane region" description="Helical" evidence="6">
    <location>
        <begin position="256"/>
        <end position="284"/>
    </location>
</feature>
<evidence type="ECO:0000256" key="1">
    <source>
        <dbReference type="ARBA" id="ARBA00004141"/>
    </source>
</evidence>
<dbReference type="OrthoDB" id="10021397at2759"/>